<accession>A0A8S9HDU1</accession>
<proteinExistence type="predicted"/>
<dbReference type="EMBL" id="QGKW02001940">
    <property type="protein sequence ID" value="KAF2555164.1"/>
    <property type="molecule type" value="Genomic_DNA"/>
</dbReference>
<sequence length="123" mass="13559">MLRRRRSGGVPRSLSPPAFGLSSREPFSELCTFCFGWSLKVHFPLRDGAFGLRLSQCLVGLRSSRQAGVHQWLAGARLSVFLDSHISARFTVSFGRSVSVSVLGNLQVLARETDLLRMAVPLN</sequence>
<evidence type="ECO:0000313" key="2">
    <source>
        <dbReference type="Proteomes" id="UP000712281"/>
    </source>
</evidence>
<organism evidence="1 2">
    <name type="scientific">Brassica cretica</name>
    <name type="common">Mustard</name>
    <dbReference type="NCBI Taxonomy" id="69181"/>
    <lineage>
        <taxon>Eukaryota</taxon>
        <taxon>Viridiplantae</taxon>
        <taxon>Streptophyta</taxon>
        <taxon>Embryophyta</taxon>
        <taxon>Tracheophyta</taxon>
        <taxon>Spermatophyta</taxon>
        <taxon>Magnoliopsida</taxon>
        <taxon>eudicotyledons</taxon>
        <taxon>Gunneridae</taxon>
        <taxon>Pentapetalae</taxon>
        <taxon>rosids</taxon>
        <taxon>malvids</taxon>
        <taxon>Brassicales</taxon>
        <taxon>Brassicaceae</taxon>
        <taxon>Brassiceae</taxon>
        <taxon>Brassica</taxon>
    </lineage>
</organism>
<evidence type="ECO:0000313" key="1">
    <source>
        <dbReference type="EMBL" id="KAF2555164.1"/>
    </source>
</evidence>
<comment type="caution">
    <text evidence="1">The sequence shown here is derived from an EMBL/GenBank/DDBJ whole genome shotgun (WGS) entry which is preliminary data.</text>
</comment>
<reference evidence="1" key="1">
    <citation type="submission" date="2019-12" db="EMBL/GenBank/DDBJ databases">
        <title>Genome sequencing and annotation of Brassica cretica.</title>
        <authorList>
            <person name="Studholme D.J."/>
            <person name="Sarris P.F."/>
        </authorList>
    </citation>
    <scope>NUCLEOTIDE SEQUENCE</scope>
    <source>
        <strain evidence="1">PFS-001/15</strain>
        <tissue evidence="1">Leaf</tissue>
    </source>
</reference>
<name>A0A8S9HDU1_BRACR</name>
<dbReference type="Proteomes" id="UP000712281">
    <property type="component" value="Unassembled WGS sequence"/>
</dbReference>
<dbReference type="AlphaFoldDB" id="A0A8S9HDU1"/>
<protein>
    <submittedName>
        <fullName evidence="1">Uncharacterized protein</fullName>
    </submittedName>
</protein>
<gene>
    <name evidence="1" type="ORF">F2Q68_00017050</name>
</gene>